<evidence type="ECO:0000256" key="3">
    <source>
        <dbReference type="PROSITE-ProRule" id="PRU00284"/>
    </source>
</evidence>
<dbReference type="SMART" id="SM00283">
    <property type="entry name" value="MA"/>
    <property type="match status" value="1"/>
</dbReference>
<dbReference type="Pfam" id="PF00015">
    <property type="entry name" value="MCPsignal"/>
    <property type="match status" value="1"/>
</dbReference>
<comment type="similarity">
    <text evidence="2">Belongs to the methyl-accepting chemotaxis (MCP) protein family.</text>
</comment>
<dbReference type="InterPro" id="IPR051310">
    <property type="entry name" value="MCP_chemotaxis"/>
</dbReference>
<evidence type="ECO:0000313" key="7">
    <source>
        <dbReference type="EMBL" id="MCS0806843.1"/>
    </source>
</evidence>
<dbReference type="Pfam" id="PF00672">
    <property type="entry name" value="HAMP"/>
    <property type="match status" value="1"/>
</dbReference>
<dbReference type="EMBL" id="JANUHB010000001">
    <property type="protein sequence ID" value="MCS0806843.1"/>
    <property type="molecule type" value="Genomic_DNA"/>
</dbReference>
<dbReference type="InterPro" id="IPR004090">
    <property type="entry name" value="Chemotax_Me-accpt_rcpt"/>
</dbReference>
<feature type="transmembrane region" description="Helical" evidence="4">
    <location>
        <begin position="12"/>
        <end position="35"/>
    </location>
</feature>
<reference evidence="7 8" key="1">
    <citation type="submission" date="2022-08" db="EMBL/GenBank/DDBJ databases">
        <title>Reclassification of Massilia species as members of the genera Telluria, Duganella, Pseudoduganella, Mokoshia gen. nov. and Zemynaea gen. nov. using orthogonal and non-orthogonal genome-based approaches.</title>
        <authorList>
            <person name="Bowman J.P."/>
        </authorList>
    </citation>
    <scope>NUCLEOTIDE SEQUENCE [LARGE SCALE GENOMIC DNA]</scope>
    <source>
        <strain evidence="7 8">JCM 31605</strain>
    </source>
</reference>
<dbReference type="InterPro" id="IPR003660">
    <property type="entry name" value="HAMP_dom"/>
</dbReference>
<dbReference type="RefSeq" id="WP_258820614.1">
    <property type="nucleotide sequence ID" value="NZ_JANUHB010000001.1"/>
</dbReference>
<evidence type="ECO:0000259" key="6">
    <source>
        <dbReference type="PROSITE" id="PS50885"/>
    </source>
</evidence>
<accession>A0ABT2D6U6</accession>
<dbReference type="InterPro" id="IPR004089">
    <property type="entry name" value="MCPsignal_dom"/>
</dbReference>
<comment type="caution">
    <text evidence="7">The sequence shown here is derived from an EMBL/GenBank/DDBJ whole genome shotgun (WGS) entry which is preliminary data.</text>
</comment>
<sequence length="569" mass="59836">MYSFSRLKIGARLAMGYGTMLLMAIIIAGVGLWQLNGIADASHNMAELPVQKERLVSDWAQIISVGIMRTTAIARSADPSLSGYFSKSAAEGSRKSTEIVKRLEPLLTTQEEKDLYAKVSSIRKSYISARDEIMKAKAAGQVEEAAAIFEKRFVPAAQDYEKMLGDFIALQRSQMDAEATHIATIEEASVNRIVALTALVLALGVLFAWRQAKAITGPLRNAVEAASRVAEGDLTQEIRATSSDECGQLLTALGHMNNSLADIVSQVRTGAEAIAHGSSEIAAGNLDLSARTEQQASSLEETASSMEELTGTVRQNADNARQANTLAATASEVASKGGQVVSEVVDTMGAINDSARKIVDIIGVIDGIAFQTNILALNAAVEAARAGEQGRGFAVVASEVRNLAQRSASAAKEIKALIDDSVDKVERGSQLVDQAGATMKDIVASVKRVTDLMGEIASASQEQTSGIDQVNQAISDMDAATQQNAALVEEGAAASTALQDQAAKLADLVSVFKINQAQAQAQVQSLPTRAAPKTGRKVAPAGARASALAAPARKPKLAVVAGGDDWEEF</sequence>
<feature type="domain" description="Methyl-accepting transducer" evidence="5">
    <location>
        <begin position="270"/>
        <end position="499"/>
    </location>
</feature>
<name>A0ABT2D6U6_9BURK</name>
<dbReference type="CDD" id="cd19411">
    <property type="entry name" value="MCP2201-like_sensor"/>
    <property type="match status" value="1"/>
</dbReference>
<dbReference type="InterPro" id="IPR024478">
    <property type="entry name" value="HlyB_4HB_MCP"/>
</dbReference>
<dbReference type="SUPFAM" id="SSF58104">
    <property type="entry name" value="Methyl-accepting chemotaxis protein (MCP) signaling domain"/>
    <property type="match status" value="1"/>
</dbReference>
<dbReference type="PANTHER" id="PTHR43531">
    <property type="entry name" value="PROTEIN ICFG"/>
    <property type="match status" value="1"/>
</dbReference>
<protein>
    <submittedName>
        <fullName evidence="7">Methyl-accepting chemotaxis protein</fullName>
    </submittedName>
</protein>
<dbReference type="SMART" id="SM00304">
    <property type="entry name" value="HAMP"/>
    <property type="match status" value="1"/>
</dbReference>
<dbReference type="CDD" id="cd06225">
    <property type="entry name" value="HAMP"/>
    <property type="match status" value="1"/>
</dbReference>
<evidence type="ECO:0000256" key="1">
    <source>
        <dbReference type="ARBA" id="ARBA00022481"/>
    </source>
</evidence>
<evidence type="ECO:0000259" key="5">
    <source>
        <dbReference type="PROSITE" id="PS50111"/>
    </source>
</evidence>
<evidence type="ECO:0000256" key="2">
    <source>
        <dbReference type="ARBA" id="ARBA00029447"/>
    </source>
</evidence>
<organism evidence="7 8">
    <name type="scientific">Massilia agilis</name>
    <dbReference type="NCBI Taxonomy" id="1811226"/>
    <lineage>
        <taxon>Bacteria</taxon>
        <taxon>Pseudomonadati</taxon>
        <taxon>Pseudomonadota</taxon>
        <taxon>Betaproteobacteria</taxon>
        <taxon>Burkholderiales</taxon>
        <taxon>Oxalobacteraceae</taxon>
        <taxon>Telluria group</taxon>
        <taxon>Massilia</taxon>
    </lineage>
</organism>
<keyword evidence="8" id="KW-1185">Reference proteome</keyword>
<feature type="domain" description="HAMP" evidence="6">
    <location>
        <begin position="213"/>
        <end position="265"/>
    </location>
</feature>
<dbReference type="Pfam" id="PF12729">
    <property type="entry name" value="4HB_MCP_1"/>
    <property type="match status" value="1"/>
</dbReference>
<dbReference type="Gene3D" id="1.10.287.950">
    <property type="entry name" value="Methyl-accepting chemotaxis protein"/>
    <property type="match status" value="1"/>
</dbReference>
<keyword evidence="3" id="KW-0807">Transducer</keyword>
<dbReference type="InterPro" id="IPR047347">
    <property type="entry name" value="YvaQ-like_sensor"/>
</dbReference>
<keyword evidence="4" id="KW-1133">Transmembrane helix</keyword>
<dbReference type="PRINTS" id="PR00260">
    <property type="entry name" value="CHEMTRNSDUCR"/>
</dbReference>
<evidence type="ECO:0000313" key="8">
    <source>
        <dbReference type="Proteomes" id="UP001206126"/>
    </source>
</evidence>
<evidence type="ECO:0000256" key="4">
    <source>
        <dbReference type="SAM" id="Phobius"/>
    </source>
</evidence>
<dbReference type="PROSITE" id="PS50111">
    <property type="entry name" value="CHEMOTAXIS_TRANSDUC_2"/>
    <property type="match status" value="1"/>
</dbReference>
<keyword evidence="1" id="KW-0488">Methylation</keyword>
<keyword evidence="4" id="KW-0472">Membrane</keyword>
<dbReference type="Proteomes" id="UP001206126">
    <property type="component" value="Unassembled WGS sequence"/>
</dbReference>
<gene>
    <name evidence="7" type="ORF">NX774_02800</name>
</gene>
<proteinExistence type="inferred from homology"/>
<dbReference type="PANTHER" id="PTHR43531:SF14">
    <property type="entry name" value="METHYL-ACCEPTING CHEMOTAXIS PROTEIN I-RELATED"/>
    <property type="match status" value="1"/>
</dbReference>
<dbReference type="PROSITE" id="PS50885">
    <property type="entry name" value="HAMP"/>
    <property type="match status" value="1"/>
</dbReference>
<keyword evidence="4" id="KW-0812">Transmembrane</keyword>
<dbReference type="CDD" id="cd11386">
    <property type="entry name" value="MCP_signal"/>
    <property type="match status" value="1"/>
</dbReference>